<dbReference type="PROSITE" id="PS50966">
    <property type="entry name" value="ZF_SWIM"/>
    <property type="match status" value="1"/>
</dbReference>
<evidence type="ECO:0000256" key="1">
    <source>
        <dbReference type="PROSITE-ProRule" id="PRU00325"/>
    </source>
</evidence>
<proteinExistence type="predicted"/>
<dbReference type="InterPro" id="IPR007527">
    <property type="entry name" value="Znf_SWIM"/>
</dbReference>
<dbReference type="KEGG" id="elut:CKA38_08930"/>
<evidence type="ECO:0000256" key="2">
    <source>
        <dbReference type="SAM" id="MobiDB-lite"/>
    </source>
</evidence>
<sequence length="678" mass="71450">MRADLLALNDDDLASLANRGLARRARQEAESSALACEFEETPAGDITARWSDGPECRLPAGARLTDARCTCPSTTLCRHVLRTVIRYQLSQTSAPAPKGENTSVSANAEWSPAEITDAQLDAFFSPAELARWRRDFEAGHVIQIWTGAKPRAHLHTLGCTVNFLVPRDPRYAVCDCAATAPCGHALLSIWAARKMPAGQTAALVSTAAEISAASDDAALSVLGQIEAELATFAATGLARSSPLQADTWRLLSTLARDAALVWPADVLHDIAELHTAYLARDARFAPRDFLALAAELLQRADAIRSGVSPVPPLFIRGTPRDRETEIASARLIGLGCAARTWKTGTEISAYLQDADTGTTLAITRAFAHEPGGTPKSFAALARTFALKGATLAAIGRGQLLVKGGRRSPSGRFIAGRAPVSVTPQACAWETLRAPLLVSSFAALREQLRAEPPAALGPRRVAARLAVCPVAGAGEVVFSVASQEIRARLADAEGGTAVLAHPCVTRASAGNESLLAALRATPGNVRFVCAQARLEGAELVLAPLSVVFENASGRTCIQPWVDDAPPQSGPDNRPAAPEKLSSSLSIAATAADALHDYIDELQEHLAETWLLGPSATAAESARLAALGRSLGLDALVPDANGFAQNIGALLALTVAADFAFREYATLENFQILPPPFTSH</sequence>
<accession>A0A2U8E397</accession>
<evidence type="ECO:0000313" key="5">
    <source>
        <dbReference type="Proteomes" id="UP000244896"/>
    </source>
</evidence>
<keyword evidence="1" id="KW-0862">Zinc</keyword>
<keyword evidence="1" id="KW-0863">Zinc-finger</keyword>
<keyword evidence="5" id="KW-1185">Reference proteome</keyword>
<dbReference type="AlphaFoldDB" id="A0A2U8E397"/>
<dbReference type="RefSeq" id="WP_108825160.1">
    <property type="nucleotide sequence ID" value="NZ_CP023004.1"/>
</dbReference>
<feature type="region of interest" description="Disordered" evidence="2">
    <location>
        <begin position="559"/>
        <end position="578"/>
    </location>
</feature>
<dbReference type="OrthoDB" id="242553at2"/>
<organism evidence="4 5">
    <name type="scientific">Ereboglobus luteus</name>
    <dbReference type="NCBI Taxonomy" id="1796921"/>
    <lineage>
        <taxon>Bacteria</taxon>
        <taxon>Pseudomonadati</taxon>
        <taxon>Verrucomicrobiota</taxon>
        <taxon>Opitutia</taxon>
        <taxon>Opitutales</taxon>
        <taxon>Opitutaceae</taxon>
        <taxon>Ereboglobus</taxon>
    </lineage>
</organism>
<gene>
    <name evidence="4" type="ORF">CKA38_08930</name>
</gene>
<name>A0A2U8E397_9BACT</name>
<dbReference type="Proteomes" id="UP000244896">
    <property type="component" value="Chromosome"/>
</dbReference>
<dbReference type="EMBL" id="CP023004">
    <property type="protein sequence ID" value="AWI09349.1"/>
    <property type="molecule type" value="Genomic_DNA"/>
</dbReference>
<evidence type="ECO:0000313" key="4">
    <source>
        <dbReference type="EMBL" id="AWI09349.1"/>
    </source>
</evidence>
<feature type="domain" description="SWIM-type" evidence="3">
    <location>
        <begin position="54"/>
        <end position="88"/>
    </location>
</feature>
<protein>
    <recommendedName>
        <fullName evidence="3">SWIM-type domain-containing protein</fullName>
    </recommendedName>
</protein>
<dbReference type="GO" id="GO:0008270">
    <property type="term" value="F:zinc ion binding"/>
    <property type="evidence" value="ECO:0007669"/>
    <property type="project" value="UniProtKB-KW"/>
</dbReference>
<reference evidence="4 5" key="1">
    <citation type="journal article" date="2018" name="Syst. Appl. Microbiol.">
        <title>Ereboglobus luteus gen. nov. sp. nov. from cockroach guts, and new insights into the oxygen relationship of the genera Opitutus and Didymococcus (Verrucomicrobia: Opitutaceae).</title>
        <authorList>
            <person name="Tegtmeier D."/>
            <person name="Belitz A."/>
            <person name="Radek R."/>
            <person name="Heimerl T."/>
            <person name="Brune A."/>
        </authorList>
    </citation>
    <scope>NUCLEOTIDE SEQUENCE [LARGE SCALE GENOMIC DNA]</scope>
    <source>
        <strain evidence="4 5">Ho45</strain>
    </source>
</reference>
<evidence type="ECO:0000259" key="3">
    <source>
        <dbReference type="PROSITE" id="PS50966"/>
    </source>
</evidence>
<keyword evidence="1" id="KW-0479">Metal-binding</keyword>